<gene>
    <name evidence="1" type="ORF">H8S01_05995</name>
</gene>
<proteinExistence type="predicted"/>
<organism evidence="1 2">
    <name type="scientific">Lachnospira hominis</name>
    <name type="common">ex Liu et al. 2021</name>
    <dbReference type="NCBI Taxonomy" id="2763051"/>
    <lineage>
        <taxon>Bacteria</taxon>
        <taxon>Bacillati</taxon>
        <taxon>Bacillota</taxon>
        <taxon>Clostridia</taxon>
        <taxon>Lachnospirales</taxon>
        <taxon>Lachnospiraceae</taxon>
        <taxon>Lachnospira</taxon>
    </lineage>
</organism>
<accession>A0ABR7FZ97</accession>
<keyword evidence="2" id="KW-1185">Reference proteome</keyword>
<comment type="caution">
    <text evidence="1">The sequence shown here is derived from an EMBL/GenBank/DDBJ whole genome shotgun (WGS) entry which is preliminary data.</text>
</comment>
<name>A0ABR7FZ97_9FIRM</name>
<evidence type="ECO:0000313" key="1">
    <source>
        <dbReference type="EMBL" id="MBC5680512.1"/>
    </source>
</evidence>
<dbReference type="Proteomes" id="UP000628463">
    <property type="component" value="Unassembled WGS sequence"/>
</dbReference>
<sequence>MRVIIGGSSLAVLLALIIVIHTSVINKSVREDEINRGLENATDYAIDVCSSYYRYIQADDNDDTYITQLMEFFCMTLNSAVKTEGDITVSLAEADVDDGRFDFLVKQEYTYSFGQKKGICVCQRAVLLKK</sequence>
<dbReference type="EMBL" id="JACOPD010000003">
    <property type="protein sequence ID" value="MBC5680512.1"/>
    <property type="molecule type" value="Genomic_DNA"/>
</dbReference>
<evidence type="ECO:0000313" key="2">
    <source>
        <dbReference type="Proteomes" id="UP000628463"/>
    </source>
</evidence>
<reference evidence="1 2" key="1">
    <citation type="submission" date="2020-08" db="EMBL/GenBank/DDBJ databases">
        <title>Genome public.</title>
        <authorList>
            <person name="Liu C."/>
            <person name="Sun Q."/>
        </authorList>
    </citation>
    <scope>NUCLEOTIDE SEQUENCE [LARGE SCALE GENOMIC DNA]</scope>
    <source>
        <strain evidence="1 2">NSJ-43</strain>
    </source>
</reference>
<dbReference type="RefSeq" id="WP_186836533.1">
    <property type="nucleotide sequence ID" value="NZ_JACOPD010000003.1"/>
</dbReference>
<protein>
    <submittedName>
        <fullName evidence="1">Uncharacterized protein</fullName>
    </submittedName>
</protein>